<dbReference type="GO" id="GO:1990189">
    <property type="term" value="F:protein N-terminal-serine acetyltransferase activity"/>
    <property type="evidence" value="ECO:0007669"/>
    <property type="project" value="TreeGrafter"/>
</dbReference>
<dbReference type="PANTHER" id="PTHR43441">
    <property type="entry name" value="RIBOSOMAL-PROTEIN-SERINE ACETYLTRANSFERASE"/>
    <property type="match status" value="1"/>
</dbReference>
<dbReference type="InterPro" id="IPR051908">
    <property type="entry name" value="Ribosomal_N-acetyltransferase"/>
</dbReference>
<dbReference type="PANTHER" id="PTHR43441:SF5">
    <property type="entry name" value="FAMILY ACETYLTRANSFERASE, PUTATIVE-RELATED"/>
    <property type="match status" value="1"/>
</dbReference>
<gene>
    <name evidence="2" type="ORF">CTheo_8013</name>
</gene>
<evidence type="ECO:0000313" key="3">
    <source>
        <dbReference type="Proteomes" id="UP000383932"/>
    </source>
</evidence>
<dbReference type="PROSITE" id="PS51186">
    <property type="entry name" value="GNAT"/>
    <property type="match status" value="1"/>
</dbReference>
<dbReference type="Gene3D" id="3.40.630.30">
    <property type="match status" value="1"/>
</dbReference>
<dbReference type="SUPFAM" id="SSF55729">
    <property type="entry name" value="Acyl-CoA N-acyltransferases (Nat)"/>
    <property type="match status" value="1"/>
</dbReference>
<protein>
    <recommendedName>
        <fullName evidence="1">N-acetyltransferase domain-containing protein</fullName>
    </recommendedName>
</protein>
<feature type="domain" description="N-acetyltransferase" evidence="1">
    <location>
        <begin position="100"/>
        <end position="242"/>
    </location>
</feature>
<dbReference type="EMBL" id="SSOP01000425">
    <property type="protein sequence ID" value="KAB5588546.1"/>
    <property type="molecule type" value="Genomic_DNA"/>
</dbReference>
<proteinExistence type="predicted"/>
<dbReference type="OrthoDB" id="41238at2759"/>
<keyword evidence="3" id="KW-1185">Reference proteome</keyword>
<sequence>MYGHVIVGIPSVLGVHAPFARWLHVTELSELILNESFHLTTMAYVNNHVPPSPKPAPTLPDPDEPYDVNFCFPVQVLETDRLKLVPYVPKLHAADLFAALTAYPETMHYMPVTLPQSLPAFHLWWESTFRQDPTRCPFIILDKSESRLLGMISYINASRELSTLEAGFITILPPFQRTHVNTHAVGLVVQYALDRTGLGVRRVQWQAHASNAPSVRAAERLGFKMEGVIRWQRPLPFEKESSAVAPDDGLGPGRHTAMLAICWDDWESGTREHIRGLIARIA</sequence>
<dbReference type="InterPro" id="IPR016181">
    <property type="entry name" value="Acyl_CoA_acyltransferase"/>
</dbReference>
<name>A0A5N5QAW1_9AGAM</name>
<dbReference type="GO" id="GO:0008999">
    <property type="term" value="F:protein-N-terminal-alanine acetyltransferase activity"/>
    <property type="evidence" value="ECO:0007669"/>
    <property type="project" value="TreeGrafter"/>
</dbReference>
<dbReference type="InterPro" id="IPR000182">
    <property type="entry name" value="GNAT_dom"/>
</dbReference>
<evidence type="ECO:0000259" key="1">
    <source>
        <dbReference type="PROSITE" id="PS51186"/>
    </source>
</evidence>
<reference evidence="2 3" key="1">
    <citation type="journal article" date="2019" name="Fungal Biol. Biotechnol.">
        <title>Draft genome sequence of fastidious pathogen Ceratobasidium theobromae, which causes vascular-streak dieback in Theobroma cacao.</title>
        <authorList>
            <person name="Ali S.S."/>
            <person name="Asman A."/>
            <person name="Shao J."/>
            <person name="Firmansyah A.P."/>
            <person name="Susilo A.W."/>
            <person name="Rosmana A."/>
            <person name="McMahon P."/>
            <person name="Junaid M."/>
            <person name="Guest D."/>
            <person name="Kheng T.Y."/>
            <person name="Meinhardt L.W."/>
            <person name="Bailey B.A."/>
        </authorList>
    </citation>
    <scope>NUCLEOTIDE SEQUENCE [LARGE SCALE GENOMIC DNA]</scope>
    <source>
        <strain evidence="2 3">CT2</strain>
    </source>
</reference>
<comment type="caution">
    <text evidence="2">The sequence shown here is derived from an EMBL/GenBank/DDBJ whole genome shotgun (WGS) entry which is preliminary data.</text>
</comment>
<dbReference type="Pfam" id="PF13302">
    <property type="entry name" value="Acetyltransf_3"/>
    <property type="match status" value="1"/>
</dbReference>
<dbReference type="AlphaFoldDB" id="A0A5N5QAW1"/>
<evidence type="ECO:0000313" key="2">
    <source>
        <dbReference type="EMBL" id="KAB5588546.1"/>
    </source>
</evidence>
<dbReference type="Proteomes" id="UP000383932">
    <property type="component" value="Unassembled WGS sequence"/>
</dbReference>
<accession>A0A5N5QAW1</accession>
<organism evidence="2 3">
    <name type="scientific">Ceratobasidium theobromae</name>
    <dbReference type="NCBI Taxonomy" id="1582974"/>
    <lineage>
        <taxon>Eukaryota</taxon>
        <taxon>Fungi</taxon>
        <taxon>Dikarya</taxon>
        <taxon>Basidiomycota</taxon>
        <taxon>Agaricomycotina</taxon>
        <taxon>Agaricomycetes</taxon>
        <taxon>Cantharellales</taxon>
        <taxon>Ceratobasidiaceae</taxon>
        <taxon>Ceratobasidium</taxon>
    </lineage>
</organism>